<dbReference type="Proteomes" id="UP000887540">
    <property type="component" value="Unplaced"/>
</dbReference>
<reference evidence="2" key="1">
    <citation type="submission" date="2022-11" db="UniProtKB">
        <authorList>
            <consortium name="WormBaseParasite"/>
        </authorList>
    </citation>
    <scope>IDENTIFICATION</scope>
</reference>
<organism evidence="1 2">
    <name type="scientific">Acrobeloides nanus</name>
    <dbReference type="NCBI Taxonomy" id="290746"/>
    <lineage>
        <taxon>Eukaryota</taxon>
        <taxon>Metazoa</taxon>
        <taxon>Ecdysozoa</taxon>
        <taxon>Nematoda</taxon>
        <taxon>Chromadorea</taxon>
        <taxon>Rhabditida</taxon>
        <taxon>Tylenchina</taxon>
        <taxon>Cephalobomorpha</taxon>
        <taxon>Cephaloboidea</taxon>
        <taxon>Cephalobidae</taxon>
        <taxon>Acrobeloides</taxon>
    </lineage>
</organism>
<accession>A0A914DY88</accession>
<keyword evidence="1" id="KW-1185">Reference proteome</keyword>
<name>A0A914DY88_9BILA</name>
<proteinExistence type="predicted"/>
<evidence type="ECO:0000313" key="2">
    <source>
        <dbReference type="WBParaSite" id="ACRNAN_scaffold4554.g13468.t1"/>
    </source>
</evidence>
<sequence>MYNCFRTIWRCLDQALTFWIQHRLAKINNMRTNVIQVTSKAITFNNKRPSIFTLKLKLSQLSAKIEEVGNNQKRK</sequence>
<dbReference type="AlphaFoldDB" id="A0A914DY88"/>
<evidence type="ECO:0000313" key="1">
    <source>
        <dbReference type="Proteomes" id="UP000887540"/>
    </source>
</evidence>
<dbReference type="WBParaSite" id="ACRNAN_scaffold4554.g13468.t1">
    <property type="protein sequence ID" value="ACRNAN_scaffold4554.g13468.t1"/>
    <property type="gene ID" value="ACRNAN_scaffold4554.g13468"/>
</dbReference>
<protein>
    <submittedName>
        <fullName evidence="2">Ovule protein</fullName>
    </submittedName>
</protein>